<comment type="caution">
    <text evidence="1">The sequence shown here is derived from an EMBL/GenBank/DDBJ whole genome shotgun (WGS) entry which is preliminary data.</text>
</comment>
<dbReference type="EMBL" id="SWMU01000001">
    <property type="protein sequence ID" value="TKS56876.1"/>
    <property type="molecule type" value="Genomic_DNA"/>
</dbReference>
<dbReference type="Proteomes" id="UP000306552">
    <property type="component" value="Unassembled WGS sequence"/>
</dbReference>
<evidence type="ECO:0000313" key="2">
    <source>
        <dbReference type="Proteomes" id="UP000306552"/>
    </source>
</evidence>
<accession>A0A4U5TRY3</accession>
<sequence>MRNIIKFEYHMMKSYLLFFFLLMLIACQSEEDTEIVNNENGLSVNSALTQNLKRLTQNPTAFDNFIDNSSKISVDFPFEVTVNSTTNINLDNITDYQNLIDVLEATPIEDEIDLNFPASVSTVNYNSQTINSESELSQFLQSLNASDEVNCVEIVFPISLQFFDLSNTFIDTQTINNRAQLFNFLEDLSQNGFFYQLEYPIEADVEGTTQLINSNDEFNITFNGLSSNCFEPLLFNNVADDDPGGGDPVNLNAFITFVTDGDFIVSGLTSDGEEIFDFTDYVFRFEENNSIIADDDDVDQDFEVVGQWTASVEDNVIIFDLDFDDSDFGDMDDDWEVVSFDNGVTLSLIDTSSDGDTDELLLNKL</sequence>
<dbReference type="OrthoDB" id="832379at2"/>
<evidence type="ECO:0000313" key="1">
    <source>
        <dbReference type="EMBL" id="TKS56876.1"/>
    </source>
</evidence>
<proteinExistence type="predicted"/>
<dbReference type="AlphaFoldDB" id="A0A4U5TRY3"/>
<reference evidence="1 2" key="1">
    <citation type="submission" date="2019-04" db="EMBL/GenBank/DDBJ databases">
        <title>Psychroflexus halotolerans sp. nov., isolated from a marine solar saltern.</title>
        <authorList>
            <person name="Feng X."/>
        </authorList>
    </citation>
    <scope>NUCLEOTIDE SEQUENCE [LARGE SCALE GENOMIC DNA]</scope>
    <source>
        <strain evidence="1 2">WDS2C27</strain>
    </source>
</reference>
<dbReference type="PROSITE" id="PS51257">
    <property type="entry name" value="PROKAR_LIPOPROTEIN"/>
    <property type="match status" value="1"/>
</dbReference>
<gene>
    <name evidence="1" type="ORF">FCN74_00170</name>
</gene>
<protein>
    <submittedName>
        <fullName evidence="1">Uncharacterized protein</fullName>
    </submittedName>
</protein>
<organism evidence="1 2">
    <name type="scientific">Mesohalobacter halotolerans</name>
    <dbReference type="NCBI Taxonomy" id="1883405"/>
    <lineage>
        <taxon>Bacteria</taxon>
        <taxon>Pseudomonadati</taxon>
        <taxon>Bacteroidota</taxon>
        <taxon>Flavobacteriia</taxon>
        <taxon>Flavobacteriales</taxon>
        <taxon>Flavobacteriaceae</taxon>
        <taxon>Mesohalobacter</taxon>
    </lineage>
</organism>
<name>A0A4U5TRY3_9FLAO</name>
<keyword evidence="2" id="KW-1185">Reference proteome</keyword>
<dbReference type="RefSeq" id="WP_138930580.1">
    <property type="nucleotide sequence ID" value="NZ_SWMU01000001.1"/>
</dbReference>